<dbReference type="RefSeq" id="WP_224036087.1">
    <property type="nucleotide sequence ID" value="NZ_AP024849.1"/>
</dbReference>
<evidence type="ECO:0000313" key="3">
    <source>
        <dbReference type="EMBL" id="BCZ44409.1"/>
    </source>
</evidence>
<keyword evidence="1" id="KW-0812">Transmembrane</keyword>
<feature type="domain" description="SHOCT" evidence="2">
    <location>
        <begin position="46"/>
        <end position="70"/>
    </location>
</feature>
<sequence length="135" mass="15513">MRQGYHMGMGFYGSYILMFILVIFSIAVFLELKSKPSPNLFVIKLIDILKVKYASGIITADEYIERKSIIEDIGYSNPYTPILIERYAKCAISTKEFFDIKNEIESNNIDSVISERLAKGELSYDEFRSKWASKA</sequence>
<keyword evidence="4" id="KW-1185">Reference proteome</keyword>
<accession>A0ABN6IQB6</accession>
<feature type="transmembrane region" description="Helical" evidence="1">
    <location>
        <begin position="12"/>
        <end position="30"/>
    </location>
</feature>
<dbReference type="Pfam" id="PF09851">
    <property type="entry name" value="SHOCT"/>
    <property type="match status" value="1"/>
</dbReference>
<evidence type="ECO:0000313" key="4">
    <source>
        <dbReference type="Proteomes" id="UP000824633"/>
    </source>
</evidence>
<organism evidence="3 4">
    <name type="scientific">Clostridium gelidum</name>
    <dbReference type="NCBI Taxonomy" id="704125"/>
    <lineage>
        <taxon>Bacteria</taxon>
        <taxon>Bacillati</taxon>
        <taxon>Bacillota</taxon>
        <taxon>Clostridia</taxon>
        <taxon>Eubacteriales</taxon>
        <taxon>Clostridiaceae</taxon>
        <taxon>Clostridium</taxon>
    </lineage>
</organism>
<gene>
    <name evidence="3" type="ORF">psyc5s11_04760</name>
</gene>
<dbReference type="EMBL" id="AP024849">
    <property type="protein sequence ID" value="BCZ44409.1"/>
    <property type="molecule type" value="Genomic_DNA"/>
</dbReference>
<evidence type="ECO:0000256" key="1">
    <source>
        <dbReference type="SAM" id="Phobius"/>
    </source>
</evidence>
<protein>
    <recommendedName>
        <fullName evidence="2">SHOCT domain-containing protein</fullName>
    </recommendedName>
</protein>
<name>A0ABN6IQB6_9CLOT</name>
<proteinExistence type="predicted"/>
<evidence type="ECO:0000259" key="2">
    <source>
        <dbReference type="Pfam" id="PF09851"/>
    </source>
</evidence>
<dbReference type="InterPro" id="IPR018649">
    <property type="entry name" value="SHOCT"/>
</dbReference>
<keyword evidence="1" id="KW-0472">Membrane</keyword>
<dbReference type="Proteomes" id="UP000824633">
    <property type="component" value="Chromosome"/>
</dbReference>
<keyword evidence="1" id="KW-1133">Transmembrane helix</keyword>
<reference evidence="4" key="1">
    <citation type="submission" date="2021-07" db="EMBL/GenBank/DDBJ databases">
        <title>Complete genome sequencing of a Clostridium isolate.</title>
        <authorList>
            <person name="Ueki A."/>
            <person name="Tonouchi A."/>
        </authorList>
    </citation>
    <scope>NUCLEOTIDE SEQUENCE [LARGE SCALE GENOMIC DNA]</scope>
    <source>
        <strain evidence="4">C5S11</strain>
    </source>
</reference>